<feature type="compositionally biased region" description="Pro residues" evidence="5">
    <location>
        <begin position="1"/>
        <end position="46"/>
    </location>
</feature>
<feature type="compositionally biased region" description="Pro residues" evidence="5">
    <location>
        <begin position="55"/>
        <end position="101"/>
    </location>
</feature>
<evidence type="ECO:0000256" key="4">
    <source>
        <dbReference type="ARBA" id="ARBA00023136"/>
    </source>
</evidence>
<comment type="subcellular location">
    <subcellularLocation>
        <location evidence="1">Membrane</location>
        <topology evidence="1">Single-pass membrane protein</topology>
    </subcellularLocation>
</comment>
<evidence type="ECO:0000256" key="2">
    <source>
        <dbReference type="ARBA" id="ARBA00022692"/>
    </source>
</evidence>
<proteinExistence type="predicted"/>
<dbReference type="PANTHER" id="PTHR30168:SF0">
    <property type="entry name" value="INNER MEMBRANE PROTEIN"/>
    <property type="match status" value="1"/>
</dbReference>
<keyword evidence="4 6" id="KW-0472">Membrane</keyword>
<protein>
    <recommendedName>
        <fullName evidence="9">Peptidase</fullName>
    </recommendedName>
</protein>
<keyword evidence="8" id="KW-1185">Reference proteome</keyword>
<dbReference type="RefSeq" id="WP_312924158.1">
    <property type="nucleotide sequence ID" value="NZ_BAABIX010000027.1"/>
</dbReference>
<dbReference type="Pfam" id="PF04228">
    <property type="entry name" value="Zn_peptidase"/>
    <property type="match status" value="1"/>
</dbReference>
<dbReference type="Proteomes" id="UP000578449">
    <property type="component" value="Unassembled WGS sequence"/>
</dbReference>
<feature type="region of interest" description="Disordered" evidence="5">
    <location>
        <begin position="1"/>
        <end position="149"/>
    </location>
</feature>
<evidence type="ECO:0000313" key="8">
    <source>
        <dbReference type="Proteomes" id="UP000578449"/>
    </source>
</evidence>
<feature type="compositionally biased region" description="Pro residues" evidence="5">
    <location>
        <begin position="115"/>
        <end position="144"/>
    </location>
</feature>
<organism evidence="7 8">
    <name type="scientific">Thermocatellispora tengchongensis</name>
    <dbReference type="NCBI Taxonomy" id="1073253"/>
    <lineage>
        <taxon>Bacteria</taxon>
        <taxon>Bacillati</taxon>
        <taxon>Actinomycetota</taxon>
        <taxon>Actinomycetes</taxon>
        <taxon>Streptosporangiales</taxon>
        <taxon>Streptosporangiaceae</taxon>
        <taxon>Thermocatellispora</taxon>
    </lineage>
</organism>
<gene>
    <name evidence="7" type="ORF">HNP84_001792</name>
</gene>
<feature type="compositionally biased region" description="Low complexity" evidence="5">
    <location>
        <begin position="102"/>
        <end position="114"/>
    </location>
</feature>
<name>A0A840NZ90_9ACTN</name>
<sequence>MQAAPPPGGPPQPPYPQPPAPGPQYPPPPAQHGPYPPPAPQPPYPQPQQRHPQYPQAPYPPPAGPHSPAHPAPPAHPPHPRQQPPYGQPPFPQQPPYPGPHHPQQAPGPYQQPGYPAPPHRAPQPPPPRPPAPPRGPYGPPYPHAVPRRKPGGGAGAGFVIGALFGTLALAFVLVVIVAALLDSAGDPDSLSPLAIPTYTPPTYTPPSDDPPTPRSREDDSSDRQEREERERPDTQVRLNTSLQNNTLYQAGALPTVKCPAGSANIYSHAQLKALILKTSKCMDAAWSRTLEKEGIDWRAPGWAIAAKRGRGACGDYPSPGSIVPYYCPRNETIYASTSAMARGSGRSLGYGGLTSWHGGIISMMAHEYGHHVQQLSGLTDSWWRKTLDSTSSSGRLALSRRFELQATCLGGMFMRSVSATYPVTPARRETLYYFYSRVGDHPGYPRDHGTPANNNRWFRQGYEKNKTHQCNTWLAPSNTTS</sequence>
<dbReference type="PANTHER" id="PTHR30168">
    <property type="entry name" value="PUTATIVE MEMBRANE PROTEIN YPFJ"/>
    <property type="match status" value="1"/>
</dbReference>
<feature type="compositionally biased region" description="Pro residues" evidence="5">
    <location>
        <begin position="199"/>
        <end position="214"/>
    </location>
</feature>
<comment type="caution">
    <text evidence="7">The sequence shown here is derived from an EMBL/GenBank/DDBJ whole genome shotgun (WGS) entry which is preliminary data.</text>
</comment>
<evidence type="ECO:0000256" key="3">
    <source>
        <dbReference type="ARBA" id="ARBA00022989"/>
    </source>
</evidence>
<keyword evidence="2 6" id="KW-0812">Transmembrane</keyword>
<accession>A0A840NZ90</accession>
<reference evidence="7 8" key="1">
    <citation type="submission" date="2020-08" db="EMBL/GenBank/DDBJ databases">
        <title>Genomic Encyclopedia of Type Strains, Phase IV (KMG-IV): sequencing the most valuable type-strain genomes for metagenomic binning, comparative biology and taxonomic classification.</title>
        <authorList>
            <person name="Goeker M."/>
        </authorList>
    </citation>
    <scope>NUCLEOTIDE SEQUENCE [LARGE SCALE GENOMIC DNA]</scope>
    <source>
        <strain evidence="7 8">DSM 45615</strain>
    </source>
</reference>
<dbReference type="InterPro" id="IPR007343">
    <property type="entry name" value="Uncharacterised_pept_Zn_put"/>
</dbReference>
<feature type="compositionally biased region" description="Basic and acidic residues" evidence="5">
    <location>
        <begin position="215"/>
        <end position="235"/>
    </location>
</feature>
<dbReference type="EMBL" id="JACHGN010000003">
    <property type="protein sequence ID" value="MBB5132079.1"/>
    <property type="molecule type" value="Genomic_DNA"/>
</dbReference>
<evidence type="ECO:0000313" key="7">
    <source>
        <dbReference type="EMBL" id="MBB5132079.1"/>
    </source>
</evidence>
<evidence type="ECO:0000256" key="1">
    <source>
        <dbReference type="ARBA" id="ARBA00004167"/>
    </source>
</evidence>
<evidence type="ECO:0000256" key="5">
    <source>
        <dbReference type="SAM" id="MobiDB-lite"/>
    </source>
</evidence>
<dbReference type="GO" id="GO:0016020">
    <property type="term" value="C:membrane"/>
    <property type="evidence" value="ECO:0007669"/>
    <property type="project" value="UniProtKB-SubCell"/>
</dbReference>
<feature type="transmembrane region" description="Helical" evidence="6">
    <location>
        <begin position="157"/>
        <end position="182"/>
    </location>
</feature>
<evidence type="ECO:0000256" key="6">
    <source>
        <dbReference type="SAM" id="Phobius"/>
    </source>
</evidence>
<keyword evidence="3 6" id="KW-1133">Transmembrane helix</keyword>
<evidence type="ECO:0008006" key="9">
    <source>
        <dbReference type="Google" id="ProtNLM"/>
    </source>
</evidence>
<feature type="region of interest" description="Disordered" evidence="5">
    <location>
        <begin position="187"/>
        <end position="241"/>
    </location>
</feature>
<dbReference type="AlphaFoldDB" id="A0A840NZ90"/>